<dbReference type="RefSeq" id="XP_012908493.1">
    <property type="nucleotide sequence ID" value="XM_013053039.2"/>
</dbReference>
<feature type="compositionally biased region" description="Low complexity" evidence="1">
    <location>
        <begin position="68"/>
        <end position="93"/>
    </location>
</feature>
<reference evidence="3 4" key="1">
    <citation type="submission" date="2025-04" db="UniProtKB">
        <authorList>
            <consortium name="RefSeq"/>
        </authorList>
    </citation>
    <scope>IDENTIFICATION</scope>
    <source>
        <tissue evidence="3 4">Brain</tissue>
    </source>
</reference>
<proteinExistence type="predicted"/>
<accession>A0A8U0NQC1</accession>
<name>A0A8U0NQC1_MUSPF</name>
<feature type="compositionally biased region" description="Low complexity" evidence="1">
    <location>
        <begin position="23"/>
        <end position="34"/>
    </location>
</feature>
<gene>
    <name evidence="3 4" type="primary">LOC106005220</name>
</gene>
<dbReference type="GeneID" id="106005220"/>
<keyword evidence="2" id="KW-1185">Reference proteome</keyword>
<protein>
    <submittedName>
        <fullName evidence="3 4">Uncharacterized protein LOC106005220 isoform X1</fullName>
    </submittedName>
</protein>
<evidence type="ECO:0000313" key="4">
    <source>
        <dbReference type="RefSeq" id="XP_012908494.1"/>
    </source>
</evidence>
<evidence type="ECO:0000313" key="2">
    <source>
        <dbReference type="Proteomes" id="UP000000715"/>
    </source>
</evidence>
<organism evidence="2 4">
    <name type="scientific">Mustela putorius furo</name>
    <name type="common">European domestic ferret</name>
    <name type="synonym">Mustela furo</name>
    <dbReference type="NCBI Taxonomy" id="9669"/>
    <lineage>
        <taxon>Eukaryota</taxon>
        <taxon>Metazoa</taxon>
        <taxon>Chordata</taxon>
        <taxon>Craniata</taxon>
        <taxon>Vertebrata</taxon>
        <taxon>Euteleostomi</taxon>
        <taxon>Mammalia</taxon>
        <taxon>Eutheria</taxon>
        <taxon>Laurasiatheria</taxon>
        <taxon>Carnivora</taxon>
        <taxon>Caniformia</taxon>
        <taxon>Musteloidea</taxon>
        <taxon>Mustelidae</taxon>
        <taxon>Mustelinae</taxon>
        <taxon>Mustela</taxon>
    </lineage>
</organism>
<evidence type="ECO:0000256" key="1">
    <source>
        <dbReference type="SAM" id="MobiDB-lite"/>
    </source>
</evidence>
<feature type="region of interest" description="Disordered" evidence="1">
    <location>
        <begin position="221"/>
        <end position="248"/>
    </location>
</feature>
<dbReference type="Proteomes" id="UP000000715">
    <property type="component" value="Unplaced"/>
</dbReference>
<evidence type="ECO:0000313" key="3">
    <source>
        <dbReference type="RefSeq" id="XP_012908493.1"/>
    </source>
</evidence>
<dbReference type="AlphaFoldDB" id="A0A8U0NQC1"/>
<dbReference type="KEGG" id="mpuf:106005220"/>
<sequence length="277" mass="29117">MCSGTCSGHPCLQQWGLRERRLAGSGSQSGAPAASRRDTKSDSVVPNAKQARAAAEAESEAPGPPPDAAEAGALLAQAADSPGIAGQQQASQGWGAGGTPPNTGQKEQDAPGGLRECAPPQWSDHRRGHLPPLRMVLTVETRDNSLWDRPAPACELRSVSPTTHELQMHPDSSLGWRQPPATCSTCPCLSLGSYFDHDAWAREGVGPFCELGKEKHEGSKLPLKGLHHRDGRSRPRAGGVKAWKPQTLPGSGRSLNGALWVCVPGSACTYPALELPG</sequence>
<dbReference type="RefSeq" id="XP_012908494.1">
    <property type="nucleotide sequence ID" value="XM_013053040.2"/>
</dbReference>
<feature type="compositionally biased region" description="Basic residues" evidence="1">
    <location>
        <begin position="225"/>
        <end position="235"/>
    </location>
</feature>
<feature type="region of interest" description="Disordered" evidence="1">
    <location>
        <begin position="21"/>
        <end position="128"/>
    </location>
</feature>